<keyword evidence="5 12" id="KW-0561">Oxygen transport</keyword>
<feature type="domain" description="Globin" evidence="13">
    <location>
        <begin position="1"/>
        <end position="138"/>
    </location>
</feature>
<evidence type="ECO:0000256" key="6">
    <source>
        <dbReference type="ARBA" id="ARBA00022723"/>
    </source>
</evidence>
<dbReference type="Gene3D" id="1.10.490.10">
    <property type="entry name" value="Globins"/>
    <property type="match status" value="1"/>
</dbReference>
<gene>
    <name evidence="15" type="ORF">UR08_10075</name>
</gene>
<dbReference type="Pfam" id="PF00042">
    <property type="entry name" value="Globin"/>
    <property type="match status" value="1"/>
</dbReference>
<evidence type="ECO:0000256" key="2">
    <source>
        <dbReference type="ARBA" id="ARBA00006401"/>
    </source>
</evidence>
<reference evidence="16" key="1">
    <citation type="submission" date="2015-04" db="EMBL/GenBank/DDBJ databases">
        <authorList>
            <person name="Schardt J."/>
            <person name="Mueller-Herbst S."/>
            <person name="Scherer S."/>
            <person name="Huptas C."/>
        </authorList>
    </citation>
    <scope>NUCLEOTIDE SEQUENCE [LARGE SCALE GENOMIC DNA]</scope>
    <source>
        <strain evidence="16">Kiel-L1</strain>
    </source>
</reference>
<evidence type="ECO:0000256" key="5">
    <source>
        <dbReference type="ARBA" id="ARBA00022621"/>
    </source>
</evidence>
<evidence type="ECO:0000256" key="8">
    <source>
        <dbReference type="ARBA" id="ARBA00023004"/>
    </source>
</evidence>
<evidence type="ECO:0000256" key="4">
    <source>
        <dbReference type="ARBA" id="ARBA00022617"/>
    </source>
</evidence>
<dbReference type="PROSITE" id="PS01033">
    <property type="entry name" value="GLOBIN"/>
    <property type="match status" value="1"/>
</dbReference>
<comment type="catalytic activity">
    <reaction evidence="11">
        <text>2 nitric oxide + NADPH + 2 O2 = 2 nitrate + NADP(+) + H(+)</text>
        <dbReference type="Rhea" id="RHEA:19465"/>
        <dbReference type="ChEBI" id="CHEBI:15378"/>
        <dbReference type="ChEBI" id="CHEBI:15379"/>
        <dbReference type="ChEBI" id="CHEBI:16480"/>
        <dbReference type="ChEBI" id="CHEBI:17632"/>
        <dbReference type="ChEBI" id="CHEBI:57783"/>
        <dbReference type="ChEBI" id="CHEBI:58349"/>
        <dbReference type="EC" id="1.14.12.17"/>
    </reaction>
</comment>
<dbReference type="CDD" id="cd14777">
    <property type="entry name" value="Yhb1-globin-like"/>
    <property type="match status" value="1"/>
</dbReference>
<dbReference type="FunFam" id="1.10.490.10:FF:000003">
    <property type="entry name" value="Flavohemoprotein"/>
    <property type="match status" value="1"/>
</dbReference>
<evidence type="ECO:0000256" key="7">
    <source>
        <dbReference type="ARBA" id="ARBA00022857"/>
    </source>
</evidence>
<proteinExistence type="inferred from homology"/>
<evidence type="ECO:0000259" key="14">
    <source>
        <dbReference type="PROSITE" id="PS51384"/>
    </source>
</evidence>
<comment type="caution">
    <text evidence="15">The sequence shown here is derived from an EMBL/GenBank/DDBJ whole genome shotgun (WGS) entry which is preliminary data.</text>
</comment>
<keyword evidence="12" id="KW-0813">Transport</keyword>
<dbReference type="PRINTS" id="PR00409">
    <property type="entry name" value="PHDIOXRDTASE"/>
</dbReference>
<dbReference type="PANTHER" id="PTHR43396:SF3">
    <property type="entry name" value="FLAVOHEMOPROTEIN"/>
    <property type="match status" value="1"/>
</dbReference>
<dbReference type="PROSITE" id="PS51384">
    <property type="entry name" value="FAD_FR"/>
    <property type="match status" value="1"/>
</dbReference>
<evidence type="ECO:0000256" key="12">
    <source>
        <dbReference type="RuleBase" id="RU000356"/>
    </source>
</evidence>
<evidence type="ECO:0000256" key="9">
    <source>
        <dbReference type="ARBA" id="ARBA00023027"/>
    </source>
</evidence>
<dbReference type="GO" id="GO:0046210">
    <property type="term" value="P:nitric oxide catabolic process"/>
    <property type="evidence" value="ECO:0007669"/>
    <property type="project" value="TreeGrafter"/>
</dbReference>
<dbReference type="GO" id="GO:0008941">
    <property type="term" value="F:nitric oxide dioxygenase NAD(P)H activity"/>
    <property type="evidence" value="ECO:0007669"/>
    <property type="project" value="UniProtKB-EC"/>
</dbReference>
<dbReference type="RefSeq" id="WP_115753518.1">
    <property type="nucleotide sequence ID" value="NZ_LARY01000002.1"/>
</dbReference>
<evidence type="ECO:0000256" key="11">
    <source>
        <dbReference type="ARBA" id="ARBA00049433"/>
    </source>
</evidence>
<dbReference type="GO" id="GO:0046872">
    <property type="term" value="F:metal ion binding"/>
    <property type="evidence" value="ECO:0007669"/>
    <property type="project" value="UniProtKB-KW"/>
</dbReference>
<dbReference type="GO" id="GO:0071500">
    <property type="term" value="P:cellular response to nitrosative stress"/>
    <property type="evidence" value="ECO:0007669"/>
    <property type="project" value="TreeGrafter"/>
</dbReference>
<dbReference type="GO" id="GO:0005344">
    <property type="term" value="F:oxygen carrier activity"/>
    <property type="evidence" value="ECO:0007669"/>
    <property type="project" value="UniProtKB-KW"/>
</dbReference>
<dbReference type="EMBL" id="LARY01000002">
    <property type="protein sequence ID" value="RDX01260.1"/>
    <property type="molecule type" value="Genomic_DNA"/>
</dbReference>
<evidence type="ECO:0000256" key="3">
    <source>
        <dbReference type="ARBA" id="ARBA00012229"/>
    </source>
</evidence>
<name>A0A3D8TR35_9LIST</name>
<dbReference type="Pfam" id="PF00970">
    <property type="entry name" value="FAD_binding_6"/>
    <property type="match status" value="1"/>
</dbReference>
<evidence type="ECO:0000256" key="1">
    <source>
        <dbReference type="ARBA" id="ARBA00001970"/>
    </source>
</evidence>
<dbReference type="AlphaFoldDB" id="A0A3D8TR35"/>
<dbReference type="GO" id="GO:0071949">
    <property type="term" value="F:FAD binding"/>
    <property type="evidence" value="ECO:0007669"/>
    <property type="project" value="TreeGrafter"/>
</dbReference>
<keyword evidence="9" id="KW-0520">NAD</keyword>
<dbReference type="GO" id="GO:0020037">
    <property type="term" value="F:heme binding"/>
    <property type="evidence" value="ECO:0007669"/>
    <property type="project" value="InterPro"/>
</dbReference>
<protein>
    <recommendedName>
        <fullName evidence="3">nitric oxide dioxygenase</fullName>
        <ecNumber evidence="3">1.14.12.17</ecNumber>
    </recommendedName>
</protein>
<feature type="domain" description="FAD-binding FR-type" evidence="14">
    <location>
        <begin position="147"/>
        <end position="251"/>
    </location>
</feature>
<comment type="cofactor">
    <cofactor evidence="1">
        <name>heme b</name>
        <dbReference type="ChEBI" id="CHEBI:60344"/>
    </cofactor>
</comment>
<dbReference type="Gene3D" id="3.40.50.80">
    <property type="entry name" value="Nucleotide-binding domain of ferredoxin-NADP reductase (FNR) module"/>
    <property type="match status" value="1"/>
</dbReference>
<dbReference type="InterPro" id="IPR017938">
    <property type="entry name" value="Riboflavin_synthase-like_b-brl"/>
</dbReference>
<dbReference type="SUPFAM" id="SSF46458">
    <property type="entry name" value="Globin-like"/>
    <property type="match status" value="1"/>
</dbReference>
<accession>A0A3D8TR35</accession>
<evidence type="ECO:0000256" key="10">
    <source>
        <dbReference type="ARBA" id="ARBA00048649"/>
    </source>
</evidence>
<dbReference type="SUPFAM" id="SSF52343">
    <property type="entry name" value="Ferredoxin reductase-like, C-terminal NADP-linked domain"/>
    <property type="match status" value="1"/>
</dbReference>
<dbReference type="InterPro" id="IPR017927">
    <property type="entry name" value="FAD-bd_FR_type"/>
</dbReference>
<dbReference type="InterPro" id="IPR000971">
    <property type="entry name" value="Globin"/>
</dbReference>
<dbReference type="EC" id="1.14.12.17" evidence="3"/>
<dbReference type="Proteomes" id="UP000257055">
    <property type="component" value="Unassembled WGS sequence"/>
</dbReference>
<keyword evidence="7" id="KW-0521">NADP</keyword>
<comment type="similarity">
    <text evidence="2">In the C-terminal section; belongs to the flavoprotein pyridine nucleotide cytochrome reductase family.</text>
</comment>
<dbReference type="InterPro" id="IPR012292">
    <property type="entry name" value="Globin/Proto"/>
</dbReference>
<evidence type="ECO:0000259" key="13">
    <source>
        <dbReference type="PROSITE" id="PS01033"/>
    </source>
</evidence>
<dbReference type="InterPro" id="IPR009050">
    <property type="entry name" value="Globin-like_sf"/>
</dbReference>
<dbReference type="GO" id="GO:0019825">
    <property type="term" value="F:oxygen binding"/>
    <property type="evidence" value="ECO:0007669"/>
    <property type="project" value="InterPro"/>
</dbReference>
<keyword evidence="16" id="KW-1185">Reference proteome</keyword>
<sequence>MLDEKTKEIVKSTIPFLQDKGTEITSIFYQNMFQAHPELLNIFNQNNQREGTQSKALANMVLAAAMNIDDLSVIKPYVIQVGYKHRALQVKPEHYPIVGHYLIQAIGIVLGDASTDEIIEAWTAAYGEIAQVFIDAEKEMYKEEAWHDFKPFTVISVEKPVDGFVKIGLQSDFGIGKVIPGEYITVRIKKDGETYFSNRHYSIYAADETKNQVHIAIRKENKGIISNYLTQEVKPGDEICLSAPAGDFCLAENSQANVLISSGIGMTPILPMAKASQEQGKKTIWIQNYRHLADKIFEKEVAPLRDKVEIITNETSTEGRINAEKLKNWLDFSEPMAFYLCGRPEFTIGVKNALIEAGASEADIYYEVFDAPKMATIFD</sequence>
<dbReference type="InterPro" id="IPR039261">
    <property type="entry name" value="FNR_nucleotide-bd"/>
</dbReference>
<keyword evidence="4 12" id="KW-0349">Heme</keyword>
<organism evidence="15 16">
    <name type="scientific">Listeria kieliensis</name>
    <dbReference type="NCBI Taxonomy" id="1621700"/>
    <lineage>
        <taxon>Bacteria</taxon>
        <taxon>Bacillati</taxon>
        <taxon>Bacillota</taxon>
        <taxon>Bacilli</taxon>
        <taxon>Bacillales</taxon>
        <taxon>Listeriaceae</taxon>
        <taxon>Listeria</taxon>
    </lineage>
</organism>
<keyword evidence="6" id="KW-0479">Metal-binding</keyword>
<dbReference type="SUPFAM" id="SSF63380">
    <property type="entry name" value="Riboflavin synthase domain-like"/>
    <property type="match status" value="1"/>
</dbReference>
<comment type="similarity">
    <text evidence="12">Belongs to the globin family.</text>
</comment>
<dbReference type="Gene3D" id="2.40.30.10">
    <property type="entry name" value="Translation factors"/>
    <property type="match status" value="1"/>
</dbReference>
<comment type="catalytic activity">
    <reaction evidence="10">
        <text>2 nitric oxide + NADH + 2 O2 = 2 nitrate + NAD(+) + H(+)</text>
        <dbReference type="Rhea" id="RHEA:19469"/>
        <dbReference type="ChEBI" id="CHEBI:15378"/>
        <dbReference type="ChEBI" id="CHEBI:15379"/>
        <dbReference type="ChEBI" id="CHEBI:16480"/>
        <dbReference type="ChEBI" id="CHEBI:17632"/>
        <dbReference type="ChEBI" id="CHEBI:57540"/>
        <dbReference type="ChEBI" id="CHEBI:57945"/>
        <dbReference type="EC" id="1.14.12.17"/>
    </reaction>
</comment>
<keyword evidence="8" id="KW-0408">Iron</keyword>
<dbReference type="InterPro" id="IPR008333">
    <property type="entry name" value="Cbr1-like_FAD-bd_dom"/>
</dbReference>
<evidence type="ECO:0000313" key="16">
    <source>
        <dbReference type="Proteomes" id="UP000257055"/>
    </source>
</evidence>
<evidence type="ECO:0000313" key="15">
    <source>
        <dbReference type="EMBL" id="RDX01260.1"/>
    </source>
</evidence>
<dbReference type="PANTHER" id="PTHR43396">
    <property type="entry name" value="FLAVOHEMOPROTEIN"/>
    <property type="match status" value="1"/>
</dbReference>